<gene>
    <name evidence="4" type="ORF">Pma05_73070</name>
</gene>
<dbReference type="EMBL" id="BONX01000057">
    <property type="protein sequence ID" value="GIH00735.1"/>
    <property type="molecule type" value="Genomic_DNA"/>
</dbReference>
<dbReference type="InterPro" id="IPR057326">
    <property type="entry name" value="KR_dom"/>
</dbReference>
<comment type="similarity">
    <text evidence="1">Belongs to the short-chain dehydrogenases/reductases (SDR) family.</text>
</comment>
<evidence type="ECO:0000259" key="3">
    <source>
        <dbReference type="SMART" id="SM00822"/>
    </source>
</evidence>
<reference evidence="4 5" key="1">
    <citation type="submission" date="2021-01" db="EMBL/GenBank/DDBJ databases">
        <title>Whole genome shotgun sequence of Plantactinospora mayteni NBRC 109088.</title>
        <authorList>
            <person name="Komaki H."/>
            <person name="Tamura T."/>
        </authorList>
    </citation>
    <scope>NUCLEOTIDE SEQUENCE [LARGE SCALE GENOMIC DNA]</scope>
    <source>
        <strain evidence="4 5">NBRC 109088</strain>
    </source>
</reference>
<dbReference type="Gene3D" id="3.40.50.720">
    <property type="entry name" value="NAD(P)-binding Rossmann-like Domain"/>
    <property type="match status" value="1"/>
</dbReference>
<organism evidence="4 5">
    <name type="scientific">Plantactinospora mayteni</name>
    <dbReference type="NCBI Taxonomy" id="566021"/>
    <lineage>
        <taxon>Bacteria</taxon>
        <taxon>Bacillati</taxon>
        <taxon>Actinomycetota</taxon>
        <taxon>Actinomycetes</taxon>
        <taxon>Micromonosporales</taxon>
        <taxon>Micromonosporaceae</taxon>
        <taxon>Plantactinospora</taxon>
    </lineage>
</organism>
<dbReference type="Pfam" id="PF13561">
    <property type="entry name" value="adh_short_C2"/>
    <property type="match status" value="1"/>
</dbReference>
<dbReference type="Proteomes" id="UP000621500">
    <property type="component" value="Unassembled WGS sequence"/>
</dbReference>
<dbReference type="SMART" id="SM00822">
    <property type="entry name" value="PKS_KR"/>
    <property type="match status" value="1"/>
</dbReference>
<protein>
    <submittedName>
        <fullName evidence="4">Short-chain dehydrogenase</fullName>
    </submittedName>
</protein>
<dbReference type="InterPro" id="IPR002347">
    <property type="entry name" value="SDR_fam"/>
</dbReference>
<dbReference type="RefSeq" id="WP_203862031.1">
    <property type="nucleotide sequence ID" value="NZ_BAAAZQ010000030.1"/>
</dbReference>
<dbReference type="PANTHER" id="PTHR48107:SF7">
    <property type="entry name" value="RE15974P"/>
    <property type="match status" value="1"/>
</dbReference>
<dbReference type="PRINTS" id="PR00080">
    <property type="entry name" value="SDRFAMILY"/>
</dbReference>
<keyword evidence="2" id="KW-0560">Oxidoreductase</keyword>
<dbReference type="PRINTS" id="PR00081">
    <property type="entry name" value="GDHRDH"/>
</dbReference>
<dbReference type="PANTHER" id="PTHR48107">
    <property type="entry name" value="NADPH-DEPENDENT ALDEHYDE REDUCTASE-LIKE PROTEIN, CHLOROPLASTIC-RELATED"/>
    <property type="match status" value="1"/>
</dbReference>
<dbReference type="CDD" id="cd05233">
    <property type="entry name" value="SDR_c"/>
    <property type="match status" value="1"/>
</dbReference>
<evidence type="ECO:0000313" key="4">
    <source>
        <dbReference type="EMBL" id="GIH00735.1"/>
    </source>
</evidence>
<dbReference type="SUPFAM" id="SSF51735">
    <property type="entry name" value="NAD(P)-binding Rossmann-fold domains"/>
    <property type="match status" value="1"/>
</dbReference>
<evidence type="ECO:0000256" key="1">
    <source>
        <dbReference type="ARBA" id="ARBA00006484"/>
    </source>
</evidence>
<feature type="domain" description="Ketoreductase" evidence="3">
    <location>
        <begin position="4"/>
        <end position="207"/>
    </location>
</feature>
<sequence length="248" mass="25318">MSRPVAVVTGGTRGIGAAVAELLADRGHDLVLGYRSRDAEAAALAARLSERGVEARTVRADVADDADVARLFAVADELGPLTALVNNAGILETQRSMVEIDTARWARVFAVNVFGAAACSRAAVRRMSTASGAAGGAIVNLSSRAAQLGSPHEYVDYAASKAALDTMTRGLALEVAGYGIRVNAVRPGIIDTDIHAAGGDPGRVARLGTGQPMGRPGSAVEVAEAVVWLLSPAASYVTGTVLDVSGGR</sequence>
<proteinExistence type="inferred from homology"/>
<name>A0ABQ4F1E5_9ACTN</name>
<evidence type="ECO:0000256" key="2">
    <source>
        <dbReference type="ARBA" id="ARBA00023002"/>
    </source>
</evidence>
<accession>A0ABQ4F1E5</accession>
<dbReference type="InterPro" id="IPR036291">
    <property type="entry name" value="NAD(P)-bd_dom_sf"/>
</dbReference>
<evidence type="ECO:0000313" key="5">
    <source>
        <dbReference type="Proteomes" id="UP000621500"/>
    </source>
</evidence>
<comment type="caution">
    <text evidence="4">The sequence shown here is derived from an EMBL/GenBank/DDBJ whole genome shotgun (WGS) entry which is preliminary data.</text>
</comment>
<keyword evidence="5" id="KW-1185">Reference proteome</keyword>